<reference evidence="5 6" key="2">
    <citation type="submission" date="2019-01" db="EMBL/GenBank/DDBJ databases">
        <title>Tautonia sociabilis, a novel thermotolerant planctomycete of Isosphaeraceae family, isolated from a 4000 m deep subterranean habitat.</title>
        <authorList>
            <person name="Kovaleva O.L."/>
            <person name="Elcheninov A.G."/>
            <person name="Van Heerden E."/>
            <person name="Toshchakov S.V."/>
            <person name="Novikov A."/>
            <person name="Bonch-Osmolovskaya E.A."/>
            <person name="Kublanov I.V."/>
        </authorList>
    </citation>
    <scope>NUCLEOTIDE SEQUENCE [LARGE SCALE GENOMIC DNA]</scope>
    <source>
        <strain evidence="5 6">GM2012</strain>
    </source>
</reference>
<evidence type="ECO:0000256" key="3">
    <source>
        <dbReference type="SAM" id="MobiDB-lite"/>
    </source>
</evidence>
<accession>A0A432MPI4</accession>
<reference evidence="5 6" key="1">
    <citation type="submission" date="2018-12" db="EMBL/GenBank/DDBJ databases">
        <authorList>
            <person name="Toschakov S.V."/>
        </authorList>
    </citation>
    <scope>NUCLEOTIDE SEQUENCE [LARGE SCALE GENOMIC DNA]</scope>
    <source>
        <strain evidence="5 6">GM2012</strain>
    </source>
</reference>
<evidence type="ECO:0000313" key="6">
    <source>
        <dbReference type="Proteomes" id="UP000280296"/>
    </source>
</evidence>
<feature type="compositionally biased region" description="Low complexity" evidence="3">
    <location>
        <begin position="169"/>
        <end position="180"/>
    </location>
</feature>
<name>A0A432MPI4_9BACT</name>
<dbReference type="PANTHER" id="PTHR42693">
    <property type="entry name" value="ARYLSULFATASE FAMILY MEMBER"/>
    <property type="match status" value="1"/>
</dbReference>
<sequence>MVTWLRRRTLPDGGEGLWISSDGRLVLSTQMGNDEPAYDANNPSLRDGQPVEVPTDLTDAFSQEAASFIRRNADRPFFLYLAYNAVHSPMQSREEEFERFASIDDIQHRIFAAMLSRLDQGVGTVLEALRDEGLDRRTLVFFISDNGGPTRELTSSNSPLRGGKETLFEGGSESPSSPGGREPDRQGRWRSVPSPHWTSSRRSRPLPGCRCLEIAGTMEWT</sequence>
<organism evidence="5 6">
    <name type="scientific">Tautonia sociabilis</name>
    <dbReference type="NCBI Taxonomy" id="2080755"/>
    <lineage>
        <taxon>Bacteria</taxon>
        <taxon>Pseudomonadati</taxon>
        <taxon>Planctomycetota</taxon>
        <taxon>Planctomycetia</taxon>
        <taxon>Isosphaerales</taxon>
        <taxon>Isosphaeraceae</taxon>
        <taxon>Tautonia</taxon>
    </lineage>
</organism>
<dbReference type="Gene3D" id="3.40.720.10">
    <property type="entry name" value="Alkaline Phosphatase, subunit A"/>
    <property type="match status" value="1"/>
</dbReference>
<evidence type="ECO:0000256" key="2">
    <source>
        <dbReference type="ARBA" id="ARBA00022801"/>
    </source>
</evidence>
<gene>
    <name evidence="5" type="ORF">TsocGM_02785</name>
</gene>
<dbReference type="AlphaFoldDB" id="A0A432MPI4"/>
<dbReference type="InterPro" id="IPR000917">
    <property type="entry name" value="Sulfatase_N"/>
</dbReference>
<comment type="similarity">
    <text evidence="1">Belongs to the sulfatase family.</text>
</comment>
<dbReference type="PANTHER" id="PTHR42693:SF53">
    <property type="entry name" value="ENDO-4-O-SULFATASE"/>
    <property type="match status" value="1"/>
</dbReference>
<dbReference type="SUPFAM" id="SSF53649">
    <property type="entry name" value="Alkaline phosphatase-like"/>
    <property type="match status" value="1"/>
</dbReference>
<keyword evidence="2" id="KW-0378">Hydrolase</keyword>
<evidence type="ECO:0000313" key="5">
    <source>
        <dbReference type="EMBL" id="RUL89354.1"/>
    </source>
</evidence>
<feature type="region of interest" description="Disordered" evidence="3">
    <location>
        <begin position="150"/>
        <end position="208"/>
    </location>
</feature>
<evidence type="ECO:0000256" key="1">
    <source>
        <dbReference type="ARBA" id="ARBA00008779"/>
    </source>
</evidence>
<dbReference type="InterPro" id="IPR050738">
    <property type="entry name" value="Sulfatase"/>
</dbReference>
<dbReference type="Proteomes" id="UP000280296">
    <property type="component" value="Unassembled WGS sequence"/>
</dbReference>
<feature type="domain" description="Sulfatase N-terminal" evidence="4">
    <location>
        <begin position="28"/>
        <end position="175"/>
    </location>
</feature>
<dbReference type="GO" id="GO:0004065">
    <property type="term" value="F:arylsulfatase activity"/>
    <property type="evidence" value="ECO:0007669"/>
    <property type="project" value="TreeGrafter"/>
</dbReference>
<dbReference type="InterPro" id="IPR017850">
    <property type="entry name" value="Alkaline_phosphatase_core_sf"/>
</dbReference>
<protein>
    <recommendedName>
        <fullName evidence="4">Sulfatase N-terminal domain-containing protein</fullName>
    </recommendedName>
</protein>
<keyword evidence="6" id="KW-1185">Reference proteome</keyword>
<evidence type="ECO:0000259" key="4">
    <source>
        <dbReference type="Pfam" id="PF00884"/>
    </source>
</evidence>
<dbReference type="Pfam" id="PF00884">
    <property type="entry name" value="Sulfatase"/>
    <property type="match status" value="1"/>
</dbReference>
<proteinExistence type="inferred from homology"/>
<comment type="caution">
    <text evidence="5">The sequence shown here is derived from an EMBL/GenBank/DDBJ whole genome shotgun (WGS) entry which is preliminary data.</text>
</comment>
<dbReference type="EMBL" id="RYZH01000003">
    <property type="protein sequence ID" value="RUL89354.1"/>
    <property type="molecule type" value="Genomic_DNA"/>
</dbReference>